<dbReference type="EMBL" id="JAAZWO010000008">
    <property type="protein sequence ID" value="MBC2397853.1"/>
    <property type="molecule type" value="Genomic_DNA"/>
</dbReference>
<evidence type="ECO:0000313" key="8">
    <source>
        <dbReference type="EMBL" id="MBC2397853.1"/>
    </source>
</evidence>
<dbReference type="Pfam" id="PF00672">
    <property type="entry name" value="HAMP"/>
    <property type="match status" value="1"/>
</dbReference>
<dbReference type="RefSeq" id="WP_181573721.1">
    <property type="nucleotide sequence ID" value="NZ_UAWI01000002.1"/>
</dbReference>
<feature type="coiled-coil region" evidence="4">
    <location>
        <begin position="332"/>
        <end position="359"/>
    </location>
</feature>
<evidence type="ECO:0000256" key="3">
    <source>
        <dbReference type="PROSITE-ProRule" id="PRU00284"/>
    </source>
</evidence>
<organism evidence="8 9">
    <name type="scientific">Clostridium tetanomorphum</name>
    <dbReference type="NCBI Taxonomy" id="1553"/>
    <lineage>
        <taxon>Bacteria</taxon>
        <taxon>Bacillati</taxon>
        <taxon>Bacillota</taxon>
        <taxon>Clostridia</taxon>
        <taxon>Eubacteriales</taxon>
        <taxon>Clostridiaceae</taxon>
        <taxon>Clostridium</taxon>
    </lineage>
</organism>
<evidence type="ECO:0000313" key="9">
    <source>
        <dbReference type="Proteomes" id="UP000563151"/>
    </source>
</evidence>
<dbReference type="Gene3D" id="1.10.287.950">
    <property type="entry name" value="Methyl-accepting chemotaxis protein"/>
    <property type="match status" value="1"/>
</dbReference>
<feature type="domain" description="Methyl-accepting transducer" evidence="6">
    <location>
        <begin position="275"/>
        <end position="533"/>
    </location>
</feature>
<feature type="transmembrane region" description="Helical" evidence="5">
    <location>
        <begin position="179"/>
        <end position="201"/>
    </location>
</feature>
<dbReference type="InterPro" id="IPR004089">
    <property type="entry name" value="MCPsignal_dom"/>
</dbReference>
<dbReference type="PANTHER" id="PTHR32089:SF112">
    <property type="entry name" value="LYSOZYME-LIKE PROTEIN-RELATED"/>
    <property type="match status" value="1"/>
</dbReference>
<comment type="similarity">
    <text evidence="2">Belongs to the methyl-accepting chemotaxis (MCP) protein family.</text>
</comment>
<keyword evidence="5" id="KW-1133">Transmembrane helix</keyword>
<keyword evidence="4" id="KW-0175">Coiled coil</keyword>
<evidence type="ECO:0000256" key="1">
    <source>
        <dbReference type="ARBA" id="ARBA00023224"/>
    </source>
</evidence>
<dbReference type="CDD" id="cd06225">
    <property type="entry name" value="HAMP"/>
    <property type="match status" value="1"/>
</dbReference>
<dbReference type="GO" id="GO:0016020">
    <property type="term" value="C:membrane"/>
    <property type="evidence" value="ECO:0007669"/>
    <property type="project" value="InterPro"/>
</dbReference>
<dbReference type="SMART" id="SM00283">
    <property type="entry name" value="MA"/>
    <property type="match status" value="1"/>
</dbReference>
<protein>
    <submittedName>
        <fullName evidence="8">Methyl-accepting chemotaxis protein</fullName>
    </submittedName>
</protein>
<dbReference type="PANTHER" id="PTHR32089">
    <property type="entry name" value="METHYL-ACCEPTING CHEMOTAXIS PROTEIN MCPB"/>
    <property type="match status" value="1"/>
</dbReference>
<accession>A0A923J1X7</accession>
<keyword evidence="9" id="KW-1185">Reference proteome</keyword>
<evidence type="ECO:0000256" key="4">
    <source>
        <dbReference type="SAM" id="Coils"/>
    </source>
</evidence>
<evidence type="ECO:0000256" key="5">
    <source>
        <dbReference type="SAM" id="Phobius"/>
    </source>
</evidence>
<name>A0A923J1X7_CLOTT</name>
<reference evidence="8 9" key="1">
    <citation type="submission" date="2020-04" db="EMBL/GenBank/DDBJ databases">
        <title>Genomic insights into acetone-butanol-ethanol (ABE) fermentation by sequencing solventogenic clostridia strains.</title>
        <authorList>
            <person name="Brown S."/>
        </authorList>
    </citation>
    <scope>NUCLEOTIDE SEQUENCE [LARGE SCALE GENOMIC DNA]</scope>
    <source>
        <strain evidence="8 9">DJ011</strain>
    </source>
</reference>
<comment type="caution">
    <text evidence="8">The sequence shown here is derived from an EMBL/GenBank/DDBJ whole genome shotgun (WGS) entry which is preliminary data.</text>
</comment>
<dbReference type="SMART" id="SM00304">
    <property type="entry name" value="HAMP"/>
    <property type="match status" value="1"/>
</dbReference>
<keyword evidence="5" id="KW-0472">Membrane</keyword>
<evidence type="ECO:0000259" key="7">
    <source>
        <dbReference type="PROSITE" id="PS50885"/>
    </source>
</evidence>
<evidence type="ECO:0000256" key="2">
    <source>
        <dbReference type="ARBA" id="ARBA00029447"/>
    </source>
</evidence>
<evidence type="ECO:0000259" key="6">
    <source>
        <dbReference type="PROSITE" id="PS50111"/>
    </source>
</evidence>
<proteinExistence type="inferred from homology"/>
<dbReference type="InterPro" id="IPR003660">
    <property type="entry name" value="HAMP_dom"/>
</dbReference>
<gene>
    <name evidence="8" type="ORF">HGG79_08705</name>
</gene>
<dbReference type="SUPFAM" id="SSF58104">
    <property type="entry name" value="Methyl-accepting chemotaxis protein (MCP) signaling domain"/>
    <property type="match status" value="1"/>
</dbReference>
<sequence length="562" mass="62662">MKTKIILPMLSIIIIFIATVGIQINSLNMNLIKVKKMNEKAFKTLSKSEELKLNVVQVQQWLTDISATRGAKGFDDGFDEAEKYAQYIKSNFKELISINPEYKDEVERMEAAFTPYYDIGKKMAKAYIEGGPNKGNIMMEEFDGKAEAINKQVDDFKSNSYKYIETSIKEIEKSIFNTVVLLVISIGVGVIVLIIALRYILKGVIKPINNVLIKLKDMSNNEGDLTQYIDVNSNDEIGELAKNINEVQDSFRNIIATIIDESSNVENIVNTTNENINMLTSQIENTSAATEEIASGMDEAAVATEEMNGKAIEIENAINLIAEKAHNGANIVEEISKRAENLKQNAKNSQNATNEIRINMEKELRMAIEKSKAVDQINLLTESIFQITSQTNLLALNAAIEASRAGESGKGFAVVADEIRKLAENSKHTISQIKEVTEGVIESVNNLSRSSEKVLEFIDENVIKDYETLIHTGDQYYKDADFMDNFVSDLKDTLEKITYTVHDITKSINEVSIWSNEAANGTENIANITTEVVERANNVVKLIGSVKEGTKKLSQMVCKFKV</sequence>
<dbReference type="PROSITE" id="PS50111">
    <property type="entry name" value="CHEMOTAXIS_TRANSDUC_2"/>
    <property type="match status" value="1"/>
</dbReference>
<keyword evidence="1 3" id="KW-0807">Transducer</keyword>
<feature type="transmembrane region" description="Helical" evidence="5">
    <location>
        <begin position="6"/>
        <end position="27"/>
    </location>
</feature>
<dbReference type="AlphaFoldDB" id="A0A923J1X7"/>
<dbReference type="PROSITE" id="PS50885">
    <property type="entry name" value="HAMP"/>
    <property type="match status" value="1"/>
</dbReference>
<feature type="domain" description="HAMP" evidence="7">
    <location>
        <begin position="202"/>
        <end position="256"/>
    </location>
</feature>
<dbReference type="GO" id="GO:0007165">
    <property type="term" value="P:signal transduction"/>
    <property type="evidence" value="ECO:0007669"/>
    <property type="project" value="UniProtKB-KW"/>
</dbReference>
<dbReference type="Proteomes" id="UP000563151">
    <property type="component" value="Unassembled WGS sequence"/>
</dbReference>
<keyword evidence="5" id="KW-0812">Transmembrane</keyword>
<dbReference type="Pfam" id="PF00015">
    <property type="entry name" value="MCPsignal"/>
    <property type="match status" value="1"/>
</dbReference>